<dbReference type="STRING" id="1688.BCUN_0037"/>
<evidence type="ECO:0000313" key="4">
    <source>
        <dbReference type="Proteomes" id="UP000029067"/>
    </source>
</evidence>
<keyword evidence="2" id="KW-0812">Transmembrane</keyword>
<comment type="caution">
    <text evidence="3">The sequence shown here is derived from an EMBL/GenBank/DDBJ whole genome shotgun (WGS) entry which is preliminary data.</text>
</comment>
<dbReference type="Proteomes" id="UP000029067">
    <property type="component" value="Unassembled WGS sequence"/>
</dbReference>
<sequence length="316" mass="34367">MGTSRDIRKSTSRHGRGTPWTRRVKDRWVHGSPATRTVMAAIAVALCIASGALFILGARALTLHAEIAQAKARQVELTEDYDFDPGNIISDGQFFDDDSMDEQGIQDFLDEKGASCTGKECLHTKTFTVATRAADDLCDGYVPAKDAKGKVRTKEKAAAIIAGAATSCGISPKVLLTMLQKEQQLVTATDPIAFQYKAAMGLSCPDDDSCDPRYAGFVEQVFGAAERYRYYEAYEEQYGYAAGRLNYVQFNPDPSCGGDEVWIENKATALLYIYTPYQPNLAALAAGSGEGDGCSTYGNRNFALIYTGWFGNPRTA</sequence>
<accession>A0A087B3E4</accession>
<dbReference type="EMBL" id="JGYV01000001">
    <property type="protein sequence ID" value="KFI65544.1"/>
    <property type="molecule type" value="Genomic_DNA"/>
</dbReference>
<feature type="region of interest" description="Disordered" evidence="1">
    <location>
        <begin position="1"/>
        <end position="20"/>
    </location>
</feature>
<keyword evidence="4" id="KW-1185">Reference proteome</keyword>
<name>A0A087B3E4_9BIFI</name>
<organism evidence="3 4">
    <name type="scientific">Bifidobacterium cuniculi</name>
    <dbReference type="NCBI Taxonomy" id="1688"/>
    <lineage>
        <taxon>Bacteria</taxon>
        <taxon>Bacillati</taxon>
        <taxon>Actinomycetota</taxon>
        <taxon>Actinomycetes</taxon>
        <taxon>Bifidobacteriales</taxon>
        <taxon>Bifidobacteriaceae</taxon>
        <taxon>Bifidobacterium</taxon>
    </lineage>
</organism>
<gene>
    <name evidence="3" type="ORF">BCUN_0037</name>
</gene>
<keyword evidence="2" id="KW-0472">Membrane</keyword>
<reference evidence="3 4" key="1">
    <citation type="submission" date="2014-03" db="EMBL/GenBank/DDBJ databases">
        <title>Genomics of Bifidobacteria.</title>
        <authorList>
            <person name="Ventura M."/>
            <person name="Milani C."/>
            <person name="Lugli G.A."/>
        </authorList>
    </citation>
    <scope>NUCLEOTIDE SEQUENCE [LARGE SCALE GENOMIC DNA]</scope>
    <source>
        <strain evidence="3 4">LMG 10738</strain>
    </source>
</reference>
<keyword evidence="2" id="KW-1133">Transmembrane helix</keyword>
<evidence type="ECO:0000256" key="1">
    <source>
        <dbReference type="SAM" id="MobiDB-lite"/>
    </source>
</evidence>
<evidence type="ECO:0000313" key="3">
    <source>
        <dbReference type="EMBL" id="KFI65544.1"/>
    </source>
</evidence>
<feature type="transmembrane region" description="Helical" evidence="2">
    <location>
        <begin position="38"/>
        <end position="61"/>
    </location>
</feature>
<dbReference type="eggNOG" id="COG5479">
    <property type="taxonomic scope" value="Bacteria"/>
</dbReference>
<dbReference type="RefSeq" id="WP_238552268.1">
    <property type="nucleotide sequence ID" value="NZ_JGYV01000001.1"/>
</dbReference>
<dbReference type="AlphaFoldDB" id="A0A087B3E4"/>
<evidence type="ECO:0000256" key="2">
    <source>
        <dbReference type="SAM" id="Phobius"/>
    </source>
</evidence>
<protein>
    <submittedName>
        <fullName evidence="3">Hemagglutinin-related protein</fullName>
    </submittedName>
</protein>
<proteinExistence type="predicted"/>